<feature type="domain" description="Cupin type-2" evidence="2">
    <location>
        <begin position="51"/>
        <end position="118"/>
    </location>
</feature>
<evidence type="ECO:0000259" key="2">
    <source>
        <dbReference type="Pfam" id="PF07883"/>
    </source>
</evidence>
<evidence type="ECO:0000256" key="1">
    <source>
        <dbReference type="ARBA" id="ARBA00022723"/>
    </source>
</evidence>
<dbReference type="AlphaFoldDB" id="A0A0P6X207"/>
<dbReference type="PANTHER" id="PTHR35848:SF6">
    <property type="entry name" value="CUPIN TYPE-2 DOMAIN-CONTAINING PROTEIN"/>
    <property type="match status" value="1"/>
</dbReference>
<dbReference type="GO" id="GO:0046872">
    <property type="term" value="F:metal ion binding"/>
    <property type="evidence" value="ECO:0007669"/>
    <property type="project" value="UniProtKB-KW"/>
</dbReference>
<protein>
    <recommendedName>
        <fullName evidence="2">Cupin type-2 domain-containing protein</fullName>
    </recommendedName>
</protein>
<dbReference type="InterPro" id="IPR013096">
    <property type="entry name" value="Cupin_2"/>
</dbReference>
<keyword evidence="1" id="KW-0479">Metal-binding</keyword>
<dbReference type="InterPro" id="IPR051610">
    <property type="entry name" value="GPI/OXD"/>
</dbReference>
<dbReference type="InterPro" id="IPR014710">
    <property type="entry name" value="RmlC-like_jellyroll"/>
</dbReference>
<reference evidence="3 4" key="1">
    <citation type="submission" date="2015-07" db="EMBL/GenBank/DDBJ databases">
        <title>Genome sequence of Ornatilinea apprima DSM 23815.</title>
        <authorList>
            <person name="Hemp J."/>
            <person name="Ward L.M."/>
            <person name="Pace L.A."/>
            <person name="Fischer W.W."/>
        </authorList>
    </citation>
    <scope>NUCLEOTIDE SEQUENCE [LARGE SCALE GENOMIC DNA]</scope>
    <source>
        <strain evidence="3 4">P3M-1</strain>
    </source>
</reference>
<comment type="caution">
    <text evidence="3">The sequence shown here is derived from an EMBL/GenBank/DDBJ whole genome shotgun (WGS) entry which is preliminary data.</text>
</comment>
<dbReference type="CDD" id="cd02222">
    <property type="entry name" value="cupin_TM1459-like"/>
    <property type="match status" value="1"/>
</dbReference>
<dbReference type="STRING" id="1134406.ADN00_11310"/>
<accession>A0A0P6X207</accession>
<evidence type="ECO:0000313" key="4">
    <source>
        <dbReference type="Proteomes" id="UP000050417"/>
    </source>
</evidence>
<evidence type="ECO:0000313" key="3">
    <source>
        <dbReference type="EMBL" id="KPL76543.1"/>
    </source>
</evidence>
<dbReference type="RefSeq" id="WP_075063122.1">
    <property type="nucleotide sequence ID" value="NZ_LGCL01000025.1"/>
</dbReference>
<dbReference type="PANTHER" id="PTHR35848">
    <property type="entry name" value="OXALATE-BINDING PROTEIN"/>
    <property type="match status" value="1"/>
</dbReference>
<dbReference type="InterPro" id="IPR011051">
    <property type="entry name" value="RmlC_Cupin_sf"/>
</dbReference>
<dbReference type="OrthoDB" id="1551122at2"/>
<dbReference type="Pfam" id="PF07883">
    <property type="entry name" value="Cupin_2"/>
    <property type="match status" value="1"/>
</dbReference>
<dbReference type="Gene3D" id="2.60.120.10">
    <property type="entry name" value="Jelly Rolls"/>
    <property type="match status" value="1"/>
</dbReference>
<dbReference type="Proteomes" id="UP000050417">
    <property type="component" value="Unassembled WGS sequence"/>
</dbReference>
<name>A0A0P6X207_9CHLR</name>
<dbReference type="SUPFAM" id="SSF51182">
    <property type="entry name" value="RmlC-like cupins"/>
    <property type="match status" value="1"/>
</dbReference>
<sequence length="124" mass="13816">MSSIHRFNGEGTQFEWEGVPVRDYGASGFEGVVKHVLIGEDDGAPNFVVRYFQVAPGKASRLEQHPHEHGVVILQGRARVQINDDFYELGEKDAIFISGNDLHQLTALGDEPLGFICVIPRKDR</sequence>
<keyword evidence="4" id="KW-1185">Reference proteome</keyword>
<gene>
    <name evidence="3" type="ORF">ADN00_11310</name>
</gene>
<organism evidence="3 4">
    <name type="scientific">Ornatilinea apprima</name>
    <dbReference type="NCBI Taxonomy" id="1134406"/>
    <lineage>
        <taxon>Bacteria</taxon>
        <taxon>Bacillati</taxon>
        <taxon>Chloroflexota</taxon>
        <taxon>Anaerolineae</taxon>
        <taxon>Anaerolineales</taxon>
        <taxon>Anaerolineaceae</taxon>
        <taxon>Ornatilinea</taxon>
    </lineage>
</organism>
<proteinExistence type="predicted"/>
<dbReference type="EMBL" id="LGCL01000025">
    <property type="protein sequence ID" value="KPL76543.1"/>
    <property type="molecule type" value="Genomic_DNA"/>
</dbReference>